<sequence>MPSDTPSSDAESSSQPNETDASDPPRKPFVEPELRHETDLIRGTGDRDFFESTAS</sequence>
<dbReference type="Proteomes" id="UP001155027">
    <property type="component" value="Unassembled WGS sequence"/>
</dbReference>
<gene>
    <name evidence="2" type="ORF">GGP71_002680</name>
</gene>
<proteinExistence type="predicted"/>
<feature type="region of interest" description="Disordered" evidence="1">
    <location>
        <begin position="1"/>
        <end position="55"/>
    </location>
</feature>
<protein>
    <submittedName>
        <fullName evidence="2">Uncharacterized protein</fullName>
    </submittedName>
</protein>
<evidence type="ECO:0000256" key="1">
    <source>
        <dbReference type="SAM" id="MobiDB-lite"/>
    </source>
</evidence>
<name>A0A9X2PY69_9BACT</name>
<feature type="compositionally biased region" description="Low complexity" evidence="1">
    <location>
        <begin position="1"/>
        <end position="14"/>
    </location>
</feature>
<evidence type="ECO:0000313" key="2">
    <source>
        <dbReference type="EMBL" id="MCS3678739.1"/>
    </source>
</evidence>
<reference evidence="2" key="1">
    <citation type="submission" date="2022-08" db="EMBL/GenBank/DDBJ databases">
        <title>Genomic Encyclopedia of Type Strains, Phase V (KMG-V): Genome sequencing to study the core and pangenomes of soil and plant-associated prokaryotes.</title>
        <authorList>
            <person name="Whitman W."/>
        </authorList>
    </citation>
    <scope>NUCLEOTIDE SEQUENCE</scope>
    <source>
        <strain evidence="2">0</strain>
    </source>
</reference>
<comment type="caution">
    <text evidence="2">The sequence shown here is derived from an EMBL/GenBank/DDBJ whole genome shotgun (WGS) entry which is preliminary data.</text>
</comment>
<dbReference type="AlphaFoldDB" id="A0A9X2PY69"/>
<evidence type="ECO:0000313" key="3">
    <source>
        <dbReference type="Proteomes" id="UP001155027"/>
    </source>
</evidence>
<organism evidence="2 3">
    <name type="scientific">Salinibacter ruber</name>
    <dbReference type="NCBI Taxonomy" id="146919"/>
    <lineage>
        <taxon>Bacteria</taxon>
        <taxon>Pseudomonadati</taxon>
        <taxon>Rhodothermota</taxon>
        <taxon>Rhodothermia</taxon>
        <taxon>Rhodothermales</taxon>
        <taxon>Salinibacteraceae</taxon>
        <taxon>Salinibacter</taxon>
    </lineage>
</organism>
<dbReference type="RefSeq" id="WP_259080788.1">
    <property type="nucleotide sequence ID" value="NZ_JANUAU010000009.1"/>
</dbReference>
<feature type="compositionally biased region" description="Basic and acidic residues" evidence="1">
    <location>
        <begin position="23"/>
        <end position="55"/>
    </location>
</feature>
<accession>A0A9X2PY69</accession>
<dbReference type="EMBL" id="JANUAU010000009">
    <property type="protein sequence ID" value="MCS3678739.1"/>
    <property type="molecule type" value="Genomic_DNA"/>
</dbReference>